<evidence type="ECO:0000313" key="1">
    <source>
        <dbReference type="EMBL" id="CAA2617898.1"/>
    </source>
</evidence>
<evidence type="ECO:0000313" key="3">
    <source>
        <dbReference type="Proteomes" id="UP000663760"/>
    </source>
</evidence>
<organism evidence="1">
    <name type="scientific">Spirodela intermedia</name>
    <name type="common">Intermediate duckweed</name>
    <dbReference type="NCBI Taxonomy" id="51605"/>
    <lineage>
        <taxon>Eukaryota</taxon>
        <taxon>Viridiplantae</taxon>
        <taxon>Streptophyta</taxon>
        <taxon>Embryophyta</taxon>
        <taxon>Tracheophyta</taxon>
        <taxon>Spermatophyta</taxon>
        <taxon>Magnoliopsida</taxon>
        <taxon>Liliopsida</taxon>
        <taxon>Araceae</taxon>
        <taxon>Lemnoideae</taxon>
        <taxon>Spirodela</taxon>
    </lineage>
</organism>
<evidence type="ECO:0000313" key="2">
    <source>
        <dbReference type="EMBL" id="CAA7393674.1"/>
    </source>
</evidence>
<gene>
    <name evidence="1" type="ORF">SI7747_03004059</name>
    <name evidence="2" type="ORF">SI8410_03004394</name>
</gene>
<dbReference type="OrthoDB" id="1750575at2759"/>
<reference evidence="1" key="1">
    <citation type="submission" date="2019-12" db="EMBL/GenBank/DDBJ databases">
        <authorList>
            <person name="Scholz U."/>
            <person name="Mascher M."/>
            <person name="Fiebig A."/>
        </authorList>
    </citation>
    <scope>NUCLEOTIDE SEQUENCE</scope>
</reference>
<dbReference type="AlphaFoldDB" id="A0A7I8IIA2"/>
<accession>A0A7I8IIA2</accession>
<name>A0A7I8IIA2_SPIIN</name>
<keyword evidence="3" id="KW-1185">Reference proteome</keyword>
<dbReference type="Proteomes" id="UP000663760">
    <property type="component" value="Chromosome 3"/>
</dbReference>
<proteinExistence type="predicted"/>
<sequence length="191" mass="21928">MYSNNISHIYDMTVEYYRLRQGDTDLSQYFSMKFLSRLHPEYESVRNQILAKTELPTLVEAYQRVSHALLDHGTPKTTPLVENTALVSTQQPSSGHSHGGRSERGGYTWHSLQDMHIGTLIWFCILLVVYVDDIIINKSDYVGTSHLNTFLQSQLVTKDLSNLKFFHGIEVAHSNGEIVINQRKYTLYLFA</sequence>
<dbReference type="EMBL" id="LR746266">
    <property type="protein sequence ID" value="CAA7393674.1"/>
    <property type="molecule type" value="Genomic_DNA"/>
</dbReference>
<dbReference type="EMBL" id="LR743590">
    <property type="protein sequence ID" value="CAA2617898.1"/>
    <property type="molecule type" value="Genomic_DNA"/>
</dbReference>
<protein>
    <submittedName>
        <fullName evidence="1">Uncharacterized protein</fullName>
    </submittedName>
</protein>